<reference evidence="1 2" key="1">
    <citation type="submission" date="2023-04" db="EMBL/GenBank/DDBJ databases">
        <authorList>
            <person name="Hsu D."/>
        </authorList>
    </citation>
    <scope>NUCLEOTIDE SEQUENCE [LARGE SCALE GENOMIC DNA]</scope>
    <source>
        <strain evidence="1 2">MK1</strain>
    </source>
</reference>
<evidence type="ECO:0000313" key="1">
    <source>
        <dbReference type="EMBL" id="WRO20984.1"/>
    </source>
</evidence>
<dbReference type="EMBL" id="CP121694">
    <property type="protein sequence ID" value="WRO20984.1"/>
    <property type="molecule type" value="Genomic_DNA"/>
</dbReference>
<evidence type="ECO:0000313" key="2">
    <source>
        <dbReference type="Proteomes" id="UP001329915"/>
    </source>
</evidence>
<proteinExistence type="predicted"/>
<dbReference type="AlphaFoldDB" id="A0AAU0ULD5"/>
<organism evidence="1 2">
    <name type="scientific">Metallumcola ferriviriculae</name>
    <dbReference type="NCBI Taxonomy" id="3039180"/>
    <lineage>
        <taxon>Bacteria</taxon>
        <taxon>Bacillati</taxon>
        <taxon>Bacillota</taxon>
        <taxon>Clostridia</taxon>
        <taxon>Neomoorellales</taxon>
        <taxon>Desulfitibacteraceae</taxon>
        <taxon>Metallumcola</taxon>
    </lineage>
</organism>
<dbReference type="RefSeq" id="WP_366923859.1">
    <property type="nucleotide sequence ID" value="NZ_CP121694.1"/>
</dbReference>
<accession>A0AAU0ULD5</accession>
<dbReference type="Proteomes" id="UP001329915">
    <property type="component" value="Chromosome"/>
</dbReference>
<keyword evidence="2" id="KW-1185">Reference proteome</keyword>
<sequence length="180" mass="21812">MDMAKALEAIERVEPGLEKYLQIMKLLHKVDVSKDTQFRKKYNGFYRMRQRKAEFYKEYYLYMERNKSREVTFSEVLKHFYNKFERIEASFSSKLAATINPQLPVWDTFVLQNIGFKKPAYSSKNRLEKTIDIYSRIKHWYEAFMVTADAERLIELFDNRYKDVNVSDIKKVDLVLWQMR</sequence>
<gene>
    <name evidence="1" type="ORF">MFMK1_000775</name>
</gene>
<dbReference type="KEGG" id="dbc:MFMK1_000775"/>
<protein>
    <submittedName>
        <fullName evidence="1">Uncharacterized protein</fullName>
    </submittedName>
</protein>
<name>A0AAU0ULD5_9FIRM</name>